<protein>
    <recommendedName>
        <fullName evidence="4">Lipoprotein</fullName>
    </recommendedName>
</protein>
<dbReference type="Pfam" id="PF05960">
    <property type="entry name" value="DUF885"/>
    <property type="match status" value="1"/>
</dbReference>
<feature type="signal peptide" evidence="1">
    <location>
        <begin position="1"/>
        <end position="16"/>
    </location>
</feature>
<dbReference type="Proteomes" id="UP000025171">
    <property type="component" value="Unassembled WGS sequence"/>
</dbReference>
<reference evidence="2 3" key="1">
    <citation type="journal article" date="2014" name="Antonie Van Leeuwenhoek">
        <title>Hyphomonas beringensis sp. nov. and Hyphomonas chukchiensis sp. nov., isolated from surface seawater of the Bering Sea and Chukchi Sea.</title>
        <authorList>
            <person name="Li C."/>
            <person name="Lai Q."/>
            <person name="Li G."/>
            <person name="Dong C."/>
            <person name="Wang J."/>
            <person name="Liao Y."/>
            <person name="Shao Z."/>
        </authorList>
    </citation>
    <scope>NUCLEOTIDE SEQUENCE [LARGE SCALE GENOMIC DNA]</scope>
    <source>
        <strain evidence="2 3">MHS-2</strain>
    </source>
</reference>
<gene>
    <name evidence="2" type="ORF">HJO_10174</name>
</gene>
<dbReference type="PANTHER" id="PTHR33361:SF15">
    <property type="entry name" value="DUF885 FAMILY LIPOPROTEIN"/>
    <property type="match status" value="1"/>
</dbReference>
<dbReference type="EMBL" id="ARYK01000004">
    <property type="protein sequence ID" value="KCZ92394.1"/>
    <property type="molecule type" value="Genomic_DNA"/>
</dbReference>
<evidence type="ECO:0000313" key="2">
    <source>
        <dbReference type="EMBL" id="KCZ92394.1"/>
    </source>
</evidence>
<dbReference type="eggNOG" id="COG4805">
    <property type="taxonomic scope" value="Bacteria"/>
</dbReference>
<name>A0A059FP31_9PROT</name>
<sequence length="602" mass="65923">MKIQGLMAAVSLAALAATGCTTEQAYQDPGLLVELPPAPAETPAPSPEVAADPMAIDTSTEWGAFLSDFLDSYFPINPNFAIYQGRHEFDGRLPDWSPSGLKLAADQRKQAIEAAEALDDAALSDTDTYERSYLIHVLQGELFWLEEADFPHRNPDFYVGALDPNVYIARPYADAETRMKAFITYAKNVPAAAAQIEANLKLPLPETYLKYGQAAFGGFADYYSGDAKAAFAEVTDEALQAEFDAAAAAATTAMQHLSDHIGSVPATQDGFALGAEKFSDMVRLTEAVDVPLAELKAIGQADLKRNQDALTSACTVYAPGLSLGDCMKKMGANKPAVGPVEEAREQLPELRAFIVENDIVTIPGTEQALVEESPPYNRQNSAYIDIPGPYETGLPSVYYISPPDPSWDEATRAAYIPGKMDLLGTSVHEVWPGHFLNFLHSNRSESVLGKLFVGYAFAEGWAHYTEEMMYDAGLHDGDPETHVGQLSNALLRDCRYLSAIGLHAEGMTVEESYDLFRNECYQDAGNALQQAARGTYDPAYLNYTMGKLMIRKLRDDWTAKHFPDDPRAGWKAFHDEFLSYGGPPIPLVRQQMMEEAEAKAVF</sequence>
<feature type="chain" id="PRO_5001573204" description="Lipoprotein" evidence="1">
    <location>
        <begin position="17"/>
        <end position="602"/>
    </location>
</feature>
<dbReference type="OrthoDB" id="9769898at2"/>
<dbReference type="InterPro" id="IPR010281">
    <property type="entry name" value="DUF885"/>
</dbReference>
<keyword evidence="1" id="KW-0732">Signal</keyword>
<keyword evidence="3" id="KW-1185">Reference proteome</keyword>
<dbReference type="AlphaFoldDB" id="A0A059FP31"/>
<dbReference type="PATRIC" id="fig|1280950.3.peg.2035"/>
<evidence type="ECO:0000313" key="3">
    <source>
        <dbReference type="Proteomes" id="UP000025171"/>
    </source>
</evidence>
<accession>A0A059FP31</accession>
<dbReference type="PROSITE" id="PS51257">
    <property type="entry name" value="PROKAR_LIPOPROTEIN"/>
    <property type="match status" value="1"/>
</dbReference>
<evidence type="ECO:0000256" key="1">
    <source>
        <dbReference type="SAM" id="SignalP"/>
    </source>
</evidence>
<dbReference type="STRING" id="1280950.HJO_10174"/>
<dbReference type="PANTHER" id="PTHR33361">
    <property type="entry name" value="GLR0591 PROTEIN"/>
    <property type="match status" value="1"/>
</dbReference>
<organism evidence="2 3">
    <name type="scientific">Hyphomonas johnsonii MHS-2</name>
    <dbReference type="NCBI Taxonomy" id="1280950"/>
    <lineage>
        <taxon>Bacteria</taxon>
        <taxon>Pseudomonadati</taxon>
        <taxon>Pseudomonadota</taxon>
        <taxon>Alphaproteobacteria</taxon>
        <taxon>Hyphomonadales</taxon>
        <taxon>Hyphomonadaceae</taxon>
        <taxon>Hyphomonas</taxon>
    </lineage>
</organism>
<proteinExistence type="predicted"/>
<dbReference type="RefSeq" id="WP_084141899.1">
    <property type="nucleotide sequence ID" value="NZ_ARYK01000004.1"/>
</dbReference>
<evidence type="ECO:0008006" key="4">
    <source>
        <dbReference type="Google" id="ProtNLM"/>
    </source>
</evidence>
<comment type="caution">
    <text evidence="2">The sequence shown here is derived from an EMBL/GenBank/DDBJ whole genome shotgun (WGS) entry which is preliminary data.</text>
</comment>